<proteinExistence type="predicted"/>
<evidence type="ECO:0000313" key="2">
    <source>
        <dbReference type="EMBL" id="TKC43068.1"/>
    </source>
</evidence>
<dbReference type="EMBL" id="RWIC01000499">
    <property type="protein sequence ID" value="TKC43068.1"/>
    <property type="molecule type" value="Genomic_DNA"/>
</dbReference>
<sequence length="179" mass="20078">KCSDSRTTVKTLASIRTGFDCACTTEIQLVQSLRRHVNSCKQVSQIKYVADNGIQMMTFDSEVELMKFARAHPKAKLVLCVATDDSKAVCHLSVKFGTRVKTSRLLLEWAKELNIDVIGVSFHMENVCTDPETFMQAVSDVCYVFDMVAEVYFHMYLLDVGGGFLRSEDVVFELIPSGM</sequence>
<organism evidence="2 3">
    <name type="scientific">Monodon monoceros</name>
    <name type="common">Narwhal</name>
    <name type="synonym">Ceratodon monodon</name>
    <dbReference type="NCBI Taxonomy" id="40151"/>
    <lineage>
        <taxon>Eukaryota</taxon>
        <taxon>Metazoa</taxon>
        <taxon>Chordata</taxon>
        <taxon>Craniata</taxon>
        <taxon>Vertebrata</taxon>
        <taxon>Euteleostomi</taxon>
        <taxon>Mammalia</taxon>
        <taxon>Eutheria</taxon>
        <taxon>Laurasiatheria</taxon>
        <taxon>Artiodactyla</taxon>
        <taxon>Whippomorpha</taxon>
        <taxon>Cetacea</taxon>
        <taxon>Odontoceti</taxon>
        <taxon>Monodontidae</taxon>
        <taxon>Monodon</taxon>
    </lineage>
</organism>
<protein>
    <recommendedName>
        <fullName evidence="1">Orn/DAP/Arg decarboxylase 2 N-terminal domain-containing protein</fullName>
    </recommendedName>
</protein>
<feature type="non-terminal residue" evidence="2">
    <location>
        <position position="179"/>
    </location>
</feature>
<reference evidence="3" key="1">
    <citation type="journal article" date="2019" name="IScience">
        <title>Narwhal Genome Reveals Long-Term Low Genetic Diversity despite Current Large Abundance Size.</title>
        <authorList>
            <person name="Westbury M.V."/>
            <person name="Petersen B."/>
            <person name="Garde E."/>
            <person name="Heide-Jorgensen M.P."/>
            <person name="Lorenzen E.D."/>
        </authorList>
    </citation>
    <scope>NUCLEOTIDE SEQUENCE [LARGE SCALE GENOMIC DNA]</scope>
</reference>
<dbReference type="Proteomes" id="UP000308365">
    <property type="component" value="Unassembled WGS sequence"/>
</dbReference>
<gene>
    <name evidence="2" type="ORF">EI555_012038</name>
</gene>
<dbReference type="InterPro" id="IPR002433">
    <property type="entry name" value="Orn_de-COase"/>
</dbReference>
<dbReference type="Gene3D" id="3.20.20.10">
    <property type="entry name" value="Alanine racemase"/>
    <property type="match status" value="1"/>
</dbReference>
<name>A0A4U1F1M0_MONMO</name>
<evidence type="ECO:0000259" key="1">
    <source>
        <dbReference type="Pfam" id="PF02784"/>
    </source>
</evidence>
<dbReference type="PANTHER" id="PTHR11482:SF42">
    <property type="entry name" value="ORNITHINE DECARBOXYLASE"/>
    <property type="match status" value="1"/>
</dbReference>
<dbReference type="InterPro" id="IPR029066">
    <property type="entry name" value="PLP-binding_barrel"/>
</dbReference>
<dbReference type="AlphaFoldDB" id="A0A4U1F1M0"/>
<dbReference type="GO" id="GO:0033387">
    <property type="term" value="P:putrescine biosynthetic process from arginine, via ornithine"/>
    <property type="evidence" value="ECO:0007669"/>
    <property type="project" value="TreeGrafter"/>
</dbReference>
<dbReference type="GO" id="GO:0004586">
    <property type="term" value="F:ornithine decarboxylase activity"/>
    <property type="evidence" value="ECO:0007669"/>
    <property type="project" value="TreeGrafter"/>
</dbReference>
<dbReference type="PANTHER" id="PTHR11482">
    <property type="entry name" value="ARGININE/DIAMINOPIMELATE/ORNITHINE DECARBOXYLASE"/>
    <property type="match status" value="1"/>
</dbReference>
<dbReference type="Pfam" id="PF02784">
    <property type="entry name" value="Orn_Arg_deC_N"/>
    <property type="match status" value="1"/>
</dbReference>
<evidence type="ECO:0000313" key="3">
    <source>
        <dbReference type="Proteomes" id="UP000308365"/>
    </source>
</evidence>
<feature type="domain" description="Orn/DAP/Arg decarboxylase 2 N-terminal" evidence="1">
    <location>
        <begin position="1"/>
        <end position="167"/>
    </location>
</feature>
<dbReference type="InterPro" id="IPR022644">
    <property type="entry name" value="De-COase2_N"/>
</dbReference>
<accession>A0A4U1F1M0</accession>
<dbReference type="GO" id="GO:0005737">
    <property type="term" value="C:cytoplasm"/>
    <property type="evidence" value="ECO:0007669"/>
    <property type="project" value="TreeGrafter"/>
</dbReference>
<dbReference type="SUPFAM" id="SSF51419">
    <property type="entry name" value="PLP-binding barrel"/>
    <property type="match status" value="1"/>
</dbReference>
<feature type="non-terminal residue" evidence="2">
    <location>
        <position position="1"/>
    </location>
</feature>
<dbReference type="PRINTS" id="PR01182">
    <property type="entry name" value="ORNDCRBXLASE"/>
</dbReference>
<comment type="caution">
    <text evidence="2">The sequence shown here is derived from an EMBL/GenBank/DDBJ whole genome shotgun (WGS) entry which is preliminary data.</text>
</comment>